<dbReference type="AlphaFoldDB" id="A0A9W9KK62"/>
<evidence type="ECO:0000256" key="1">
    <source>
        <dbReference type="SAM" id="SignalP"/>
    </source>
</evidence>
<keyword evidence="1" id="KW-0732">Signal</keyword>
<name>A0A9W9KK62_9EURO</name>
<feature type="chain" id="PRO_5040987965" evidence="1">
    <location>
        <begin position="24"/>
        <end position="243"/>
    </location>
</feature>
<feature type="signal peptide" evidence="1">
    <location>
        <begin position="1"/>
        <end position="23"/>
    </location>
</feature>
<keyword evidence="3" id="KW-1185">Reference proteome</keyword>
<reference evidence="2" key="1">
    <citation type="submission" date="2022-11" db="EMBL/GenBank/DDBJ databases">
        <authorList>
            <person name="Petersen C."/>
        </authorList>
    </citation>
    <scope>NUCLEOTIDE SEQUENCE</scope>
    <source>
        <strain evidence="2">IBT 30069</strain>
    </source>
</reference>
<evidence type="ECO:0000313" key="2">
    <source>
        <dbReference type="EMBL" id="KAJ5108362.1"/>
    </source>
</evidence>
<proteinExistence type="predicted"/>
<comment type="caution">
    <text evidence="2">The sequence shown here is derived from an EMBL/GenBank/DDBJ whole genome shotgun (WGS) entry which is preliminary data.</text>
</comment>
<evidence type="ECO:0000313" key="3">
    <source>
        <dbReference type="Proteomes" id="UP001149165"/>
    </source>
</evidence>
<protein>
    <submittedName>
        <fullName evidence="2">Uncharacterized protein</fullName>
    </submittedName>
</protein>
<dbReference type="EMBL" id="JAPQKH010000003">
    <property type="protein sequence ID" value="KAJ5108362.1"/>
    <property type="molecule type" value="Genomic_DNA"/>
</dbReference>
<organism evidence="2 3">
    <name type="scientific">Penicillium angulare</name>
    <dbReference type="NCBI Taxonomy" id="116970"/>
    <lineage>
        <taxon>Eukaryota</taxon>
        <taxon>Fungi</taxon>
        <taxon>Dikarya</taxon>
        <taxon>Ascomycota</taxon>
        <taxon>Pezizomycotina</taxon>
        <taxon>Eurotiomycetes</taxon>
        <taxon>Eurotiomycetidae</taxon>
        <taxon>Eurotiales</taxon>
        <taxon>Aspergillaceae</taxon>
        <taxon>Penicillium</taxon>
    </lineage>
</organism>
<gene>
    <name evidence="2" type="ORF">N7456_005037</name>
</gene>
<accession>A0A9W9KK62</accession>
<sequence length="243" mass="24983">MKTSTSSLLRSTLLASIFQASEALVGLSWSVSDVPSAGLKDITFPISMPNAPHISGFYFAQQFNFVGESDVGYTGLQPREDSGSSSVVHAAFSSFINGTTSDDSNCSNGADGGAGVSCAVDVDATYADGYNLVIKNTAGTTWTGTLVDVVSGTETHIGSYTLPSGAGGIEGSQVGFVEYYPWNSAASHSCGDLPKTEVTFGNPTTSAGNSGSVDKPYEYGDCIGTAGFETVQTDGGYQVTVGF</sequence>
<reference evidence="2" key="2">
    <citation type="journal article" date="2023" name="IMA Fungus">
        <title>Comparative genomic study of the Penicillium genus elucidates a diverse pangenome and 15 lateral gene transfer events.</title>
        <authorList>
            <person name="Petersen C."/>
            <person name="Sorensen T."/>
            <person name="Nielsen M.R."/>
            <person name="Sondergaard T.E."/>
            <person name="Sorensen J.L."/>
            <person name="Fitzpatrick D.A."/>
            <person name="Frisvad J.C."/>
            <person name="Nielsen K.L."/>
        </authorList>
    </citation>
    <scope>NUCLEOTIDE SEQUENCE</scope>
    <source>
        <strain evidence="2">IBT 30069</strain>
    </source>
</reference>
<dbReference type="Proteomes" id="UP001149165">
    <property type="component" value="Unassembled WGS sequence"/>
</dbReference>
<dbReference type="OrthoDB" id="5576763at2759"/>